<evidence type="ECO:0000256" key="3">
    <source>
        <dbReference type="ARBA" id="ARBA00023163"/>
    </source>
</evidence>
<protein>
    <recommendedName>
        <fullName evidence="4">HTH lacI-type domain-containing protein</fullName>
    </recommendedName>
</protein>
<feature type="domain" description="HTH lacI-type" evidence="4">
    <location>
        <begin position="20"/>
        <end position="79"/>
    </location>
</feature>
<dbReference type="SUPFAM" id="SSF53822">
    <property type="entry name" value="Periplasmic binding protein-like I"/>
    <property type="match status" value="1"/>
</dbReference>
<dbReference type="Pfam" id="PF13377">
    <property type="entry name" value="Peripla_BP_3"/>
    <property type="match status" value="1"/>
</dbReference>
<comment type="caution">
    <text evidence="5">The sequence shown here is derived from an EMBL/GenBank/DDBJ whole genome shotgun (WGS) entry which is preliminary data.</text>
</comment>
<dbReference type="PANTHER" id="PTHR30146">
    <property type="entry name" value="LACI-RELATED TRANSCRIPTIONAL REPRESSOR"/>
    <property type="match status" value="1"/>
</dbReference>
<keyword evidence="1" id="KW-0805">Transcription regulation</keyword>
<dbReference type="GO" id="GO:0000976">
    <property type="term" value="F:transcription cis-regulatory region binding"/>
    <property type="evidence" value="ECO:0007669"/>
    <property type="project" value="TreeGrafter"/>
</dbReference>
<evidence type="ECO:0000256" key="1">
    <source>
        <dbReference type="ARBA" id="ARBA00023015"/>
    </source>
</evidence>
<accession>N8YQJ4</accession>
<keyword evidence="3" id="KW-0804">Transcription</keyword>
<dbReference type="CDD" id="cd06285">
    <property type="entry name" value="PBP1_LacI-like"/>
    <property type="match status" value="1"/>
</dbReference>
<evidence type="ECO:0000259" key="4">
    <source>
        <dbReference type="PROSITE" id="PS50932"/>
    </source>
</evidence>
<dbReference type="PATRIC" id="fig|1217651.3.peg.289"/>
<dbReference type="PROSITE" id="PS50932">
    <property type="entry name" value="HTH_LACI_2"/>
    <property type="match status" value="1"/>
</dbReference>
<dbReference type="InterPro" id="IPR000843">
    <property type="entry name" value="HTH_LacI"/>
</dbReference>
<proteinExistence type="predicted"/>
<dbReference type="AlphaFoldDB" id="N8YQJ4"/>
<sequence>MLKCCYLLLWFHMNRSNKNVTLKFLSKELGLHVSTVSRILNGSMDDASSAAAPETIEKVKKLAADLNYRPNTLAKSLQSQKTNVIGVLVPKLSDLVLANIYEGIDAAATQNNYFTFVSNTNDLPINQKKLGEMALSRKVDGLIIADAHTGTEDSHQFFNELIARDIPFVLVSRSLENFTSVTCDDYLGGSLAAEHLITEGHRRIAIISGEAFASTGLLRTKGFKDYSSSKNIMIPDDYIINCGFDVDSGYQAGLEILSKNELPTAIFTVNDFIAIGVMGAIKDKGYIPGKDIAVVGFNNISLTAQLPIPLTTIASPMSEMGFTAMELLLKKINKEQVDSIKLRPKLIKRNSTLDYLVE</sequence>
<dbReference type="InterPro" id="IPR010982">
    <property type="entry name" value="Lambda_DNA-bd_dom_sf"/>
</dbReference>
<evidence type="ECO:0000313" key="5">
    <source>
        <dbReference type="EMBL" id="ENV23579.1"/>
    </source>
</evidence>
<dbReference type="CDD" id="cd01392">
    <property type="entry name" value="HTH_LacI"/>
    <property type="match status" value="1"/>
</dbReference>
<dbReference type="HOGENOM" id="CLU_037628_6_1_6"/>
<dbReference type="SUPFAM" id="SSF47413">
    <property type="entry name" value="lambda repressor-like DNA-binding domains"/>
    <property type="match status" value="1"/>
</dbReference>
<organism evidence="5 6">
    <name type="scientific">Acinetobacter bereziniae NIPH 3</name>
    <dbReference type="NCBI Taxonomy" id="1217651"/>
    <lineage>
        <taxon>Bacteria</taxon>
        <taxon>Pseudomonadati</taxon>
        <taxon>Pseudomonadota</taxon>
        <taxon>Gammaproteobacteria</taxon>
        <taxon>Moraxellales</taxon>
        <taxon>Moraxellaceae</taxon>
        <taxon>Acinetobacter</taxon>
    </lineage>
</organism>
<dbReference type="PANTHER" id="PTHR30146:SF109">
    <property type="entry name" value="HTH-TYPE TRANSCRIPTIONAL REGULATOR GALS"/>
    <property type="match status" value="1"/>
</dbReference>
<evidence type="ECO:0000313" key="6">
    <source>
        <dbReference type="Proteomes" id="UP000013270"/>
    </source>
</evidence>
<keyword evidence="2" id="KW-0238">DNA-binding</keyword>
<dbReference type="GO" id="GO:0003700">
    <property type="term" value="F:DNA-binding transcription factor activity"/>
    <property type="evidence" value="ECO:0007669"/>
    <property type="project" value="TreeGrafter"/>
</dbReference>
<name>N8YQJ4_ACIBZ</name>
<dbReference type="SMART" id="SM00354">
    <property type="entry name" value="HTH_LACI"/>
    <property type="match status" value="1"/>
</dbReference>
<reference evidence="5 6" key="1">
    <citation type="submission" date="2013-02" db="EMBL/GenBank/DDBJ databases">
        <title>The Genome Sequence of Acinetobacter bereziniae NIPH 3.</title>
        <authorList>
            <consortium name="The Broad Institute Genome Sequencing Platform"/>
            <consortium name="The Broad Institute Genome Sequencing Center for Infectious Disease"/>
            <person name="Cerqueira G."/>
            <person name="Feldgarden M."/>
            <person name="Courvalin P."/>
            <person name="Perichon B."/>
            <person name="Grillot-Courvalin C."/>
            <person name="Clermont D."/>
            <person name="Rocha E."/>
            <person name="Yoon E.-J."/>
            <person name="Nemec A."/>
            <person name="Walker B."/>
            <person name="Young S.K."/>
            <person name="Zeng Q."/>
            <person name="Gargeya S."/>
            <person name="Fitzgerald M."/>
            <person name="Haas B."/>
            <person name="Abouelleil A."/>
            <person name="Alvarado L."/>
            <person name="Arachchi H.M."/>
            <person name="Berlin A.M."/>
            <person name="Chapman S.B."/>
            <person name="Dewar J."/>
            <person name="Goldberg J."/>
            <person name="Griggs A."/>
            <person name="Gujja S."/>
            <person name="Hansen M."/>
            <person name="Howarth C."/>
            <person name="Imamovic A."/>
            <person name="Larimer J."/>
            <person name="McCowan C."/>
            <person name="Murphy C."/>
            <person name="Neiman D."/>
            <person name="Pearson M."/>
            <person name="Priest M."/>
            <person name="Roberts A."/>
            <person name="Saif S."/>
            <person name="Shea T."/>
            <person name="Sisk P."/>
            <person name="Sykes S."/>
            <person name="Wortman J."/>
            <person name="Nusbaum C."/>
            <person name="Birren B."/>
        </authorList>
    </citation>
    <scope>NUCLEOTIDE SEQUENCE [LARGE SCALE GENOMIC DNA]</scope>
    <source>
        <strain evidence="5 6">NIPH 3</strain>
    </source>
</reference>
<dbReference type="InterPro" id="IPR028082">
    <property type="entry name" value="Peripla_BP_I"/>
</dbReference>
<dbReference type="EMBL" id="APPK01000011">
    <property type="protein sequence ID" value="ENV23579.1"/>
    <property type="molecule type" value="Genomic_DNA"/>
</dbReference>
<dbReference type="Gene3D" id="1.10.260.40">
    <property type="entry name" value="lambda repressor-like DNA-binding domains"/>
    <property type="match status" value="1"/>
</dbReference>
<gene>
    <name evidence="5" type="ORF">F963_00305</name>
</gene>
<dbReference type="Gene3D" id="3.40.50.2300">
    <property type="match status" value="2"/>
</dbReference>
<dbReference type="Proteomes" id="UP000013270">
    <property type="component" value="Unassembled WGS sequence"/>
</dbReference>
<dbReference type="InterPro" id="IPR046335">
    <property type="entry name" value="LacI/GalR-like_sensor"/>
</dbReference>
<evidence type="ECO:0000256" key="2">
    <source>
        <dbReference type="ARBA" id="ARBA00023125"/>
    </source>
</evidence>